<sequence>MCKSEFFIWIILWVFSILISTQSFGQDEGANDFLKRYELARAEIEKYELTHGNFIETRNVKMHYLSWGNPADLPLIWIHGSFTNSYEIKELAERISKQGYYLIAIDYYGHGLTPIPSHEVSLYHVADDVIDLMDQKGIEKAVIGGWSRGGYIASAVYDAYPERVHGLILEDGGSVGTNTFYHALEDEELFDFAGKLFEDRVEYGRFNSEFECFKEYVDVTDAGTQFELLAWITQDKDGFWTIGAGLEELFHISTIDQFVENIKNSSQVPLFARSMAQMEPLVIFRNLDVPILILDPVHDVDIFPFESENEKLKIQHSKLVTHRIFENTGHNVHFENPDGFLMEVLGFLKTIEISK</sequence>
<evidence type="ECO:0000313" key="3">
    <source>
        <dbReference type="EMBL" id="GMQ28023.1"/>
    </source>
</evidence>
<name>A0ABQ6PJU9_9BACT</name>
<keyword evidence="1" id="KW-0378">Hydrolase</keyword>
<dbReference type="EMBL" id="BTPD01000002">
    <property type="protein sequence ID" value="GMQ28023.1"/>
    <property type="molecule type" value="Genomic_DNA"/>
</dbReference>
<dbReference type="InterPro" id="IPR029058">
    <property type="entry name" value="AB_hydrolase_fold"/>
</dbReference>
<evidence type="ECO:0000313" key="4">
    <source>
        <dbReference type="Proteomes" id="UP001338309"/>
    </source>
</evidence>
<evidence type="ECO:0000256" key="1">
    <source>
        <dbReference type="ARBA" id="ARBA00022801"/>
    </source>
</evidence>
<keyword evidence="4" id="KW-1185">Reference proteome</keyword>
<dbReference type="RefSeq" id="WP_338222821.1">
    <property type="nucleotide sequence ID" value="NZ_BTPD01000002.1"/>
</dbReference>
<protein>
    <recommendedName>
        <fullName evidence="2">AB hydrolase-1 domain-containing protein</fullName>
    </recommendedName>
</protein>
<dbReference type="Gene3D" id="3.40.50.1820">
    <property type="entry name" value="alpha/beta hydrolase"/>
    <property type="match status" value="1"/>
</dbReference>
<dbReference type="PANTHER" id="PTHR43798">
    <property type="entry name" value="MONOACYLGLYCEROL LIPASE"/>
    <property type="match status" value="1"/>
</dbReference>
<proteinExistence type="predicted"/>
<gene>
    <name evidence="3" type="ORF">Aconfl_06660</name>
</gene>
<evidence type="ECO:0000259" key="2">
    <source>
        <dbReference type="Pfam" id="PF00561"/>
    </source>
</evidence>
<organism evidence="3 4">
    <name type="scientific">Algoriphagus confluentis</name>
    <dbReference type="NCBI Taxonomy" id="1697556"/>
    <lineage>
        <taxon>Bacteria</taxon>
        <taxon>Pseudomonadati</taxon>
        <taxon>Bacteroidota</taxon>
        <taxon>Cytophagia</taxon>
        <taxon>Cytophagales</taxon>
        <taxon>Cyclobacteriaceae</taxon>
        <taxon>Algoriphagus</taxon>
    </lineage>
</organism>
<dbReference type="PANTHER" id="PTHR43798:SF31">
    <property type="entry name" value="AB HYDROLASE SUPERFAMILY PROTEIN YCLE"/>
    <property type="match status" value="1"/>
</dbReference>
<comment type="caution">
    <text evidence="3">The sequence shown here is derived from an EMBL/GenBank/DDBJ whole genome shotgun (WGS) entry which is preliminary data.</text>
</comment>
<dbReference type="InterPro" id="IPR050266">
    <property type="entry name" value="AB_hydrolase_sf"/>
</dbReference>
<accession>A0ABQ6PJU9</accession>
<dbReference type="InterPro" id="IPR000073">
    <property type="entry name" value="AB_hydrolase_1"/>
</dbReference>
<dbReference type="SUPFAM" id="SSF53474">
    <property type="entry name" value="alpha/beta-Hydrolases"/>
    <property type="match status" value="1"/>
</dbReference>
<dbReference type="Proteomes" id="UP001338309">
    <property type="component" value="Unassembled WGS sequence"/>
</dbReference>
<dbReference type="Pfam" id="PF00561">
    <property type="entry name" value="Abhydrolase_1"/>
    <property type="match status" value="1"/>
</dbReference>
<feature type="domain" description="AB hydrolase-1" evidence="2">
    <location>
        <begin position="74"/>
        <end position="180"/>
    </location>
</feature>
<reference evidence="3 4" key="1">
    <citation type="submission" date="2023-08" db="EMBL/GenBank/DDBJ databases">
        <title>Draft genome sequence of Algoriphagus confluentis.</title>
        <authorList>
            <person name="Takatani N."/>
            <person name="Hosokawa M."/>
            <person name="Sawabe T."/>
        </authorList>
    </citation>
    <scope>NUCLEOTIDE SEQUENCE [LARGE SCALE GENOMIC DNA]</scope>
    <source>
        <strain evidence="3 4">NBRC 111222</strain>
    </source>
</reference>